<dbReference type="GO" id="GO:0030246">
    <property type="term" value="F:carbohydrate binding"/>
    <property type="evidence" value="ECO:0007669"/>
    <property type="project" value="UniProtKB-KW"/>
</dbReference>
<protein>
    <recommendedName>
        <fullName evidence="8">Natural killer cells antigen CD94</fullName>
    </recommendedName>
    <alternativeName>
        <fullName evidence="9">Killer cell lectin-like receptor subfamily D member 1</fullName>
    </alternativeName>
</protein>
<dbReference type="InterPro" id="IPR016186">
    <property type="entry name" value="C-type_lectin-like/link_sf"/>
</dbReference>
<keyword evidence="4" id="KW-0735">Signal-anchor</keyword>
<dbReference type="Pfam" id="PF00059">
    <property type="entry name" value="Lectin_C"/>
    <property type="match status" value="1"/>
</dbReference>
<proteinExistence type="predicted"/>
<evidence type="ECO:0000256" key="9">
    <source>
        <dbReference type="ARBA" id="ARBA00041489"/>
    </source>
</evidence>
<dbReference type="InterPro" id="IPR050919">
    <property type="entry name" value="NKG2/CD94_NK_receptors"/>
</dbReference>
<keyword evidence="5 10" id="KW-1133">Transmembrane helix</keyword>
<organism evidence="12 13">
    <name type="scientific">Orycteropus afer afer</name>
    <dbReference type="NCBI Taxonomy" id="1230840"/>
    <lineage>
        <taxon>Eukaryota</taxon>
        <taxon>Metazoa</taxon>
        <taxon>Chordata</taxon>
        <taxon>Craniata</taxon>
        <taxon>Vertebrata</taxon>
        <taxon>Euteleostomi</taxon>
        <taxon>Mammalia</taxon>
        <taxon>Eutheria</taxon>
        <taxon>Afrotheria</taxon>
        <taxon>Tubulidentata</taxon>
        <taxon>Orycteropodidae</taxon>
        <taxon>Orycteropus</taxon>
    </lineage>
</organism>
<evidence type="ECO:0000259" key="11">
    <source>
        <dbReference type="PROSITE" id="PS50041"/>
    </source>
</evidence>
<evidence type="ECO:0000256" key="2">
    <source>
        <dbReference type="ARBA" id="ARBA00022692"/>
    </source>
</evidence>
<dbReference type="AlphaFoldDB" id="A0A8B6ZJZ7"/>
<comment type="subcellular location">
    <subcellularLocation>
        <location evidence="1">Membrane</location>
        <topology evidence="1">Single-pass type II membrane protein</topology>
    </subcellularLocation>
</comment>
<dbReference type="GO" id="GO:0045954">
    <property type="term" value="P:positive regulation of natural killer cell mediated cytotoxicity"/>
    <property type="evidence" value="ECO:0007669"/>
    <property type="project" value="TreeGrafter"/>
</dbReference>
<keyword evidence="7" id="KW-0325">Glycoprotein</keyword>
<name>A0A8B6ZJZ7_ORYAF</name>
<dbReference type="InterPro" id="IPR001304">
    <property type="entry name" value="C-type_lectin-like"/>
</dbReference>
<gene>
    <name evidence="13" type="primary">LOC103193933</name>
</gene>
<evidence type="ECO:0000256" key="3">
    <source>
        <dbReference type="ARBA" id="ARBA00022734"/>
    </source>
</evidence>
<keyword evidence="12" id="KW-1185">Reference proteome</keyword>
<evidence type="ECO:0000256" key="7">
    <source>
        <dbReference type="ARBA" id="ARBA00023180"/>
    </source>
</evidence>
<keyword evidence="2 10" id="KW-0812">Transmembrane</keyword>
<dbReference type="InterPro" id="IPR033992">
    <property type="entry name" value="NKR-like_CTLD"/>
</dbReference>
<dbReference type="CDD" id="cd03593">
    <property type="entry name" value="CLECT_NK_receptors_like"/>
    <property type="match status" value="1"/>
</dbReference>
<keyword evidence="3" id="KW-0430">Lectin</keyword>
<evidence type="ECO:0000313" key="13">
    <source>
        <dbReference type="RefSeq" id="XP_007935427.1"/>
    </source>
</evidence>
<dbReference type="OrthoDB" id="8950604at2759"/>
<dbReference type="PANTHER" id="PTHR22800:SF252">
    <property type="entry name" value="NATURAL KILLER CELLS ANTIGEN CD94"/>
    <property type="match status" value="1"/>
</dbReference>
<dbReference type="InterPro" id="IPR016187">
    <property type="entry name" value="CTDL_fold"/>
</dbReference>
<accession>A0A8B6ZJZ7</accession>
<feature type="transmembrane region" description="Helical" evidence="10">
    <location>
        <begin position="68"/>
        <end position="90"/>
    </location>
</feature>
<feature type="domain" description="C-type lectin" evidence="11">
    <location>
        <begin position="127"/>
        <end position="234"/>
    </location>
</feature>
<dbReference type="RefSeq" id="XP_007935427.1">
    <property type="nucleotide sequence ID" value="XM_007937236.1"/>
</dbReference>
<evidence type="ECO:0000256" key="10">
    <source>
        <dbReference type="SAM" id="Phobius"/>
    </source>
</evidence>
<dbReference type="GO" id="GO:0002223">
    <property type="term" value="P:stimulatory C-type lectin receptor signaling pathway"/>
    <property type="evidence" value="ECO:0007669"/>
    <property type="project" value="TreeGrafter"/>
</dbReference>
<evidence type="ECO:0000256" key="6">
    <source>
        <dbReference type="ARBA" id="ARBA00023136"/>
    </source>
</evidence>
<evidence type="ECO:0000256" key="1">
    <source>
        <dbReference type="ARBA" id="ARBA00004606"/>
    </source>
</evidence>
<evidence type="ECO:0000256" key="5">
    <source>
        <dbReference type="ARBA" id="ARBA00022989"/>
    </source>
</evidence>
<sequence length="238" mass="26697">MEISLGSEPGAPGSQWWLQRIGLAIAVDSITSSSALGSNISLQQALVEPSCINLGTSLPMAVFQTTPWRLISGSLGVMCLLLIATLGILLENSFTKQSIQPTFSPGPTTEPQKGSGCCSCPEKWIGYRCNCYFFSNEVKTWTESRDFCASQNSHLLHLESKDEFSFSNFGHFYWLGLSYNETRGTWLWENGSTLSQDLFSFFQTLNPQNCILYKPSMKYVLHEDCKKNNRFICKQRPI</sequence>
<keyword evidence="6 10" id="KW-0472">Membrane</keyword>
<evidence type="ECO:0000256" key="8">
    <source>
        <dbReference type="ARBA" id="ARBA00041193"/>
    </source>
</evidence>
<dbReference type="GeneID" id="103193933"/>
<dbReference type="Proteomes" id="UP000694850">
    <property type="component" value="Unplaced"/>
</dbReference>
<dbReference type="PANTHER" id="PTHR22800">
    <property type="entry name" value="C-TYPE LECTIN PROTEINS"/>
    <property type="match status" value="1"/>
</dbReference>
<dbReference type="PROSITE" id="PS50041">
    <property type="entry name" value="C_TYPE_LECTIN_2"/>
    <property type="match status" value="1"/>
</dbReference>
<dbReference type="Gene3D" id="3.10.100.10">
    <property type="entry name" value="Mannose-Binding Protein A, subunit A"/>
    <property type="match status" value="1"/>
</dbReference>
<evidence type="ECO:0000256" key="4">
    <source>
        <dbReference type="ARBA" id="ARBA00022968"/>
    </source>
</evidence>
<dbReference type="SMART" id="SM00034">
    <property type="entry name" value="CLECT"/>
    <property type="match status" value="1"/>
</dbReference>
<dbReference type="SUPFAM" id="SSF56436">
    <property type="entry name" value="C-type lectin-like"/>
    <property type="match status" value="1"/>
</dbReference>
<reference evidence="13" key="1">
    <citation type="submission" date="2025-08" db="UniProtKB">
        <authorList>
            <consortium name="RefSeq"/>
        </authorList>
    </citation>
    <scope>IDENTIFICATION</scope>
</reference>
<dbReference type="GO" id="GO:0016020">
    <property type="term" value="C:membrane"/>
    <property type="evidence" value="ECO:0007669"/>
    <property type="project" value="UniProtKB-SubCell"/>
</dbReference>
<evidence type="ECO:0000313" key="12">
    <source>
        <dbReference type="Proteomes" id="UP000694850"/>
    </source>
</evidence>